<comment type="subunit">
    <text evidence="10">Homopentamer.</text>
</comment>
<evidence type="ECO:0000256" key="9">
    <source>
        <dbReference type="ARBA" id="ARBA00023303"/>
    </source>
</evidence>
<protein>
    <recommendedName>
        <fullName evidence="10">Large-conductance mechanosensitive channel</fullName>
    </recommendedName>
</protein>
<evidence type="ECO:0000256" key="5">
    <source>
        <dbReference type="ARBA" id="ARBA00022692"/>
    </source>
</evidence>
<dbReference type="PANTHER" id="PTHR30266:SF2">
    <property type="entry name" value="LARGE-CONDUCTANCE MECHANOSENSITIVE CHANNEL"/>
    <property type="match status" value="1"/>
</dbReference>
<dbReference type="NCBIfam" id="TIGR00220">
    <property type="entry name" value="mscL"/>
    <property type="match status" value="1"/>
</dbReference>
<keyword evidence="9 10" id="KW-0407">Ion channel</keyword>
<evidence type="ECO:0000256" key="6">
    <source>
        <dbReference type="ARBA" id="ARBA00022989"/>
    </source>
</evidence>
<evidence type="ECO:0000313" key="11">
    <source>
        <dbReference type="EMBL" id="SDU02830.1"/>
    </source>
</evidence>
<gene>
    <name evidence="10" type="primary">mscL</name>
    <name evidence="11" type="ORF">SAMN04489714_1716</name>
</gene>
<keyword evidence="4 10" id="KW-1003">Cell membrane</keyword>
<organism evidence="11 12">
    <name type="scientific">Schaalia radingae</name>
    <dbReference type="NCBI Taxonomy" id="131110"/>
    <lineage>
        <taxon>Bacteria</taxon>
        <taxon>Bacillati</taxon>
        <taxon>Actinomycetota</taxon>
        <taxon>Actinomycetes</taxon>
        <taxon>Actinomycetales</taxon>
        <taxon>Actinomycetaceae</taxon>
        <taxon>Schaalia</taxon>
    </lineage>
</organism>
<keyword evidence="12" id="KW-1185">Reference proteome</keyword>
<keyword evidence="6 10" id="KW-1133">Transmembrane helix</keyword>
<keyword evidence="3 10" id="KW-0813">Transport</keyword>
<reference evidence="11 12" key="1">
    <citation type="submission" date="2016-10" db="EMBL/GenBank/DDBJ databases">
        <authorList>
            <person name="Varghese N."/>
            <person name="Submissions S."/>
        </authorList>
    </citation>
    <scope>NUCLEOTIDE SEQUENCE [LARGE SCALE GENOMIC DNA]</scope>
    <source>
        <strain evidence="11 12">DSM 9169</strain>
    </source>
</reference>
<comment type="subcellular location">
    <subcellularLocation>
        <location evidence="1 10">Cell membrane</location>
        <topology evidence="1 10">Multi-pass membrane protein</topology>
    </subcellularLocation>
</comment>
<dbReference type="InterPro" id="IPR036019">
    <property type="entry name" value="MscL_channel"/>
</dbReference>
<dbReference type="Gene3D" id="1.10.1200.120">
    <property type="entry name" value="Large-conductance mechanosensitive channel, MscL, domain 1"/>
    <property type="match status" value="1"/>
</dbReference>
<evidence type="ECO:0000313" key="12">
    <source>
        <dbReference type="Proteomes" id="UP000198976"/>
    </source>
</evidence>
<dbReference type="Pfam" id="PF01741">
    <property type="entry name" value="MscL"/>
    <property type="match status" value="1"/>
</dbReference>
<evidence type="ECO:0000256" key="2">
    <source>
        <dbReference type="ARBA" id="ARBA00007254"/>
    </source>
</evidence>
<dbReference type="InterPro" id="IPR019823">
    <property type="entry name" value="Mechanosensitive_channel_CS"/>
</dbReference>
<dbReference type="PANTHER" id="PTHR30266">
    <property type="entry name" value="MECHANOSENSITIVE CHANNEL MSCL"/>
    <property type="match status" value="1"/>
</dbReference>
<evidence type="ECO:0000256" key="3">
    <source>
        <dbReference type="ARBA" id="ARBA00022448"/>
    </source>
</evidence>
<keyword evidence="5 10" id="KW-0812">Transmembrane</keyword>
<comment type="similarity">
    <text evidence="2 10">Belongs to the MscL family.</text>
</comment>
<name>A0ABY0VA83_9ACTO</name>
<keyword evidence="7 10" id="KW-0406">Ion transport</keyword>
<proteinExistence type="inferred from homology"/>
<dbReference type="RefSeq" id="WP_058237234.1">
    <property type="nucleotide sequence ID" value="NZ_LT629792.1"/>
</dbReference>
<feature type="transmembrane region" description="Helical" evidence="10">
    <location>
        <begin position="68"/>
        <end position="92"/>
    </location>
</feature>
<evidence type="ECO:0000256" key="8">
    <source>
        <dbReference type="ARBA" id="ARBA00023136"/>
    </source>
</evidence>
<evidence type="ECO:0000256" key="7">
    <source>
        <dbReference type="ARBA" id="ARBA00023065"/>
    </source>
</evidence>
<dbReference type="InterPro" id="IPR037673">
    <property type="entry name" value="MSC/AndL"/>
</dbReference>
<dbReference type="PRINTS" id="PR01264">
    <property type="entry name" value="MECHCHANNEL"/>
</dbReference>
<dbReference type="PROSITE" id="PS01327">
    <property type="entry name" value="MSCL"/>
    <property type="match status" value="1"/>
</dbReference>
<comment type="function">
    <text evidence="10">Channel that opens in response to stretch forces in the membrane lipid bilayer. May participate in the regulation of osmotic pressure changes within the cell.</text>
</comment>
<accession>A0ABY0VA83</accession>
<evidence type="ECO:0000256" key="10">
    <source>
        <dbReference type="HAMAP-Rule" id="MF_00115"/>
    </source>
</evidence>
<evidence type="ECO:0000256" key="4">
    <source>
        <dbReference type="ARBA" id="ARBA00022475"/>
    </source>
</evidence>
<dbReference type="Proteomes" id="UP000198976">
    <property type="component" value="Chromosome I"/>
</dbReference>
<sequence>MIQGFKEFISRGNVVDLAVGVIIGAAFSQIVTALVDGVINPLIGAIFGQPNFDDVLKFTIGTSEIKPGLVLTALVNFLLIAFAIYFCIVMPMNKLAERRQKKTEQNEAEEPALTDEAKLLVEIRDLLSTNGSTPSVR</sequence>
<dbReference type="InterPro" id="IPR001185">
    <property type="entry name" value="MS_channel"/>
</dbReference>
<dbReference type="SUPFAM" id="SSF81330">
    <property type="entry name" value="Gated mechanosensitive channel"/>
    <property type="match status" value="1"/>
</dbReference>
<dbReference type="HAMAP" id="MF_00115">
    <property type="entry name" value="MscL"/>
    <property type="match status" value="1"/>
</dbReference>
<feature type="transmembrane region" description="Helical" evidence="10">
    <location>
        <begin position="21"/>
        <end position="48"/>
    </location>
</feature>
<keyword evidence="8 10" id="KW-0472">Membrane</keyword>
<dbReference type="EMBL" id="LT629792">
    <property type="protein sequence ID" value="SDU02830.1"/>
    <property type="molecule type" value="Genomic_DNA"/>
</dbReference>
<evidence type="ECO:0000256" key="1">
    <source>
        <dbReference type="ARBA" id="ARBA00004651"/>
    </source>
</evidence>